<dbReference type="GO" id="GO:0032259">
    <property type="term" value="P:methylation"/>
    <property type="evidence" value="ECO:0007669"/>
    <property type="project" value="UniProtKB-KW"/>
</dbReference>
<proteinExistence type="predicted"/>
<dbReference type="Gene3D" id="3.40.50.150">
    <property type="entry name" value="Vaccinia Virus protein VP39"/>
    <property type="match status" value="1"/>
</dbReference>
<reference evidence="2 3" key="1">
    <citation type="submission" date="2019-03" db="EMBL/GenBank/DDBJ databases">
        <title>Algoriphagus sp. nov, a new strain isolated from root system soil of mangrove plant Kandelia.</title>
        <authorList>
            <person name="Yin Q."/>
            <person name="Wang K."/>
            <person name="Song Z."/>
        </authorList>
    </citation>
    <scope>NUCLEOTIDE SEQUENCE [LARGE SCALE GENOMIC DNA]</scope>
    <source>
        <strain evidence="2 3">XY-J91</strain>
    </source>
</reference>
<dbReference type="EMBL" id="SPSB01000002">
    <property type="protein sequence ID" value="TFV96285.1"/>
    <property type="molecule type" value="Genomic_DNA"/>
</dbReference>
<keyword evidence="2" id="KW-0489">Methyltransferase</keyword>
<organism evidence="2 3">
    <name type="scientific">Algoriphagus kandeliae</name>
    <dbReference type="NCBI Taxonomy" id="2562278"/>
    <lineage>
        <taxon>Bacteria</taxon>
        <taxon>Pseudomonadati</taxon>
        <taxon>Bacteroidota</taxon>
        <taxon>Cytophagia</taxon>
        <taxon>Cytophagales</taxon>
        <taxon>Cyclobacteriaceae</taxon>
        <taxon>Algoriphagus</taxon>
    </lineage>
</organism>
<dbReference type="AlphaFoldDB" id="A0A4Y9QYY0"/>
<dbReference type="Pfam" id="PF08241">
    <property type="entry name" value="Methyltransf_11"/>
    <property type="match status" value="1"/>
</dbReference>
<dbReference type="InterPro" id="IPR029063">
    <property type="entry name" value="SAM-dependent_MTases_sf"/>
</dbReference>
<dbReference type="CDD" id="cd02440">
    <property type="entry name" value="AdoMet_MTases"/>
    <property type="match status" value="1"/>
</dbReference>
<dbReference type="InterPro" id="IPR013216">
    <property type="entry name" value="Methyltransf_11"/>
</dbReference>
<keyword evidence="3" id="KW-1185">Reference proteome</keyword>
<protein>
    <submittedName>
        <fullName evidence="2">Class I SAM-dependent methyltransferase</fullName>
    </submittedName>
</protein>
<dbReference type="OrthoDB" id="7260171at2"/>
<evidence type="ECO:0000313" key="2">
    <source>
        <dbReference type="EMBL" id="TFV96285.1"/>
    </source>
</evidence>
<dbReference type="GO" id="GO:0008757">
    <property type="term" value="F:S-adenosylmethionine-dependent methyltransferase activity"/>
    <property type="evidence" value="ECO:0007669"/>
    <property type="project" value="InterPro"/>
</dbReference>
<gene>
    <name evidence="2" type="ORF">E4S40_04775</name>
</gene>
<comment type="caution">
    <text evidence="2">The sequence shown here is derived from an EMBL/GenBank/DDBJ whole genome shotgun (WGS) entry which is preliminary data.</text>
</comment>
<dbReference type="SUPFAM" id="SSF53335">
    <property type="entry name" value="S-adenosyl-L-methionine-dependent methyltransferases"/>
    <property type="match status" value="1"/>
</dbReference>
<evidence type="ECO:0000259" key="1">
    <source>
        <dbReference type="Pfam" id="PF08241"/>
    </source>
</evidence>
<keyword evidence="2" id="KW-0808">Transferase</keyword>
<dbReference type="Proteomes" id="UP000297647">
    <property type="component" value="Unassembled WGS sequence"/>
</dbReference>
<name>A0A4Y9QYY0_9BACT</name>
<accession>A0A4Y9QYY0</accession>
<sequence length="224" mass="26196">MTSFLSKIFASSDNPDSLGASFRKKRLAYFESLFFKIFDPEQAIRILDVGGTAYFWESSKLIEYPTIEITLLNLHLEKSELPNIKGEKGDATAMPEFGEGEFDLVFSNSVIEHLYTWENQQKMAQEIQRVGKKYYVQTPNRYFPIEAHYALPFAQYWPKNLLFQTLTKTPFSRFQKWDSQDARQYIEEIRLLDEKEMKQLFPGGKVYREKLGGMTKSITLHNLD</sequence>
<feature type="domain" description="Methyltransferase type 11" evidence="1">
    <location>
        <begin position="76"/>
        <end position="132"/>
    </location>
</feature>
<evidence type="ECO:0000313" key="3">
    <source>
        <dbReference type="Proteomes" id="UP000297647"/>
    </source>
</evidence>